<reference evidence="2 3" key="1">
    <citation type="submission" date="2024-03" db="EMBL/GenBank/DDBJ databases">
        <title>Aquirufa genome sequencing.</title>
        <authorList>
            <person name="Pitt A."/>
            <person name="Hahn M.W."/>
        </authorList>
    </citation>
    <scope>NUCLEOTIDE SEQUENCE [LARGE SCALE GENOMIC DNA]</scope>
    <source>
        <strain evidence="2 3">OSTEICH-129V</strain>
    </source>
</reference>
<evidence type="ECO:0000259" key="1">
    <source>
        <dbReference type="Pfam" id="PF12867"/>
    </source>
</evidence>
<protein>
    <submittedName>
        <fullName evidence="2">DinB family protein</fullName>
    </submittedName>
</protein>
<dbReference type="InterPro" id="IPR034660">
    <property type="entry name" value="DinB/YfiT-like"/>
</dbReference>
<organism evidence="2 3">
    <name type="scientific">Aquirufa avitistagni</name>
    <dbReference type="NCBI Taxonomy" id="3104728"/>
    <lineage>
        <taxon>Bacteria</taxon>
        <taxon>Pseudomonadati</taxon>
        <taxon>Bacteroidota</taxon>
        <taxon>Cytophagia</taxon>
        <taxon>Cytophagales</taxon>
        <taxon>Flectobacillaceae</taxon>
        <taxon>Aquirufa</taxon>
    </lineage>
</organism>
<proteinExistence type="predicted"/>
<evidence type="ECO:0000313" key="3">
    <source>
        <dbReference type="Proteomes" id="UP001598138"/>
    </source>
</evidence>
<dbReference type="Pfam" id="PF12867">
    <property type="entry name" value="DinB_2"/>
    <property type="match status" value="1"/>
</dbReference>
<feature type="domain" description="DinB-like" evidence="1">
    <location>
        <begin position="36"/>
        <end position="138"/>
    </location>
</feature>
<dbReference type="RefSeq" id="WP_377983353.1">
    <property type="nucleotide sequence ID" value="NZ_JBBKXZ010000002.1"/>
</dbReference>
<dbReference type="Proteomes" id="UP001598138">
    <property type="component" value="Unassembled WGS sequence"/>
</dbReference>
<dbReference type="EMBL" id="JBBKXZ010000002">
    <property type="protein sequence ID" value="MFD3394471.1"/>
    <property type="molecule type" value="Genomic_DNA"/>
</dbReference>
<keyword evidence="3" id="KW-1185">Reference proteome</keyword>
<comment type="caution">
    <text evidence="2">The sequence shown here is derived from an EMBL/GenBank/DDBJ whole genome shotgun (WGS) entry which is preliminary data.</text>
</comment>
<evidence type="ECO:0000313" key="2">
    <source>
        <dbReference type="EMBL" id="MFD3394471.1"/>
    </source>
</evidence>
<dbReference type="SUPFAM" id="SSF109854">
    <property type="entry name" value="DinB/YfiT-like putative metalloenzymes"/>
    <property type="match status" value="1"/>
</dbReference>
<name>A0ABW6DCL5_9BACT</name>
<dbReference type="Gene3D" id="1.20.120.450">
    <property type="entry name" value="dinb family like domain"/>
    <property type="match status" value="1"/>
</dbReference>
<accession>A0ABW6DCL5</accession>
<sequence>MEQQIFRDLLEQNKLSCSFAFNEVNQANAALKLNANTSSVGFMYRHVAETMLMFGYFFGMPSDVANTTMGQPDTGQGADVEGTKTLLDKGFAMLEQLIENTPAGGWNESIDTPFFGTVSKAKLFAHVLYHNSYHAGQIGLTLKRG</sequence>
<gene>
    <name evidence="2" type="ORF">U0R10_07560</name>
</gene>
<dbReference type="InterPro" id="IPR024775">
    <property type="entry name" value="DinB-like"/>
</dbReference>